<feature type="domain" description="Response regulatory" evidence="10">
    <location>
        <begin position="6"/>
        <end position="120"/>
    </location>
</feature>
<dbReference type="EMBL" id="CP038033">
    <property type="protein sequence ID" value="QBQ54542.1"/>
    <property type="molecule type" value="Genomic_DNA"/>
</dbReference>
<dbReference type="Pfam" id="PF25601">
    <property type="entry name" value="AAA_lid_14"/>
    <property type="match status" value="1"/>
</dbReference>
<evidence type="ECO:0000259" key="9">
    <source>
        <dbReference type="PROSITE" id="PS50045"/>
    </source>
</evidence>
<dbReference type="InterPro" id="IPR003593">
    <property type="entry name" value="AAA+_ATPase"/>
</dbReference>
<evidence type="ECO:0000256" key="1">
    <source>
        <dbReference type="ARBA" id="ARBA00022553"/>
    </source>
</evidence>
<dbReference type="GO" id="GO:0006355">
    <property type="term" value="P:regulation of DNA-templated transcription"/>
    <property type="evidence" value="ECO:0007669"/>
    <property type="project" value="InterPro"/>
</dbReference>
<dbReference type="CDD" id="cd00009">
    <property type="entry name" value="AAA"/>
    <property type="match status" value="1"/>
</dbReference>
<dbReference type="OrthoDB" id="9804019at2"/>
<dbReference type="PROSITE" id="PS00676">
    <property type="entry name" value="SIGMA54_INTERACT_2"/>
    <property type="match status" value="1"/>
</dbReference>
<dbReference type="PROSITE" id="PS50110">
    <property type="entry name" value="RESPONSE_REGULATORY"/>
    <property type="match status" value="1"/>
</dbReference>
<dbReference type="Pfam" id="PF00158">
    <property type="entry name" value="Sigma54_activat"/>
    <property type="match status" value="1"/>
</dbReference>
<dbReference type="FunFam" id="3.40.50.300:FF:000006">
    <property type="entry name" value="DNA-binding transcriptional regulator NtrC"/>
    <property type="match status" value="1"/>
</dbReference>
<dbReference type="Proteomes" id="UP000294325">
    <property type="component" value="Chromosome"/>
</dbReference>
<dbReference type="Gene3D" id="1.10.8.60">
    <property type="match status" value="1"/>
</dbReference>
<dbReference type="InterPro" id="IPR002078">
    <property type="entry name" value="Sigma_54_int"/>
</dbReference>
<protein>
    <submittedName>
        <fullName evidence="11">Response regulator</fullName>
    </submittedName>
</protein>
<dbReference type="PROSITE" id="PS00688">
    <property type="entry name" value="SIGMA54_INTERACT_3"/>
    <property type="match status" value="1"/>
</dbReference>
<dbReference type="InterPro" id="IPR025944">
    <property type="entry name" value="Sigma_54_int_dom_CS"/>
</dbReference>
<dbReference type="GO" id="GO:0000160">
    <property type="term" value="P:phosphorelay signal transduction system"/>
    <property type="evidence" value="ECO:0007669"/>
    <property type="project" value="UniProtKB-KW"/>
</dbReference>
<dbReference type="PANTHER" id="PTHR32071:SF116">
    <property type="entry name" value="TRANSCRIPTIONAL REGULATORY PROTEIN GLRR"/>
    <property type="match status" value="1"/>
</dbReference>
<dbReference type="InterPro" id="IPR001789">
    <property type="entry name" value="Sig_transdc_resp-reg_receiver"/>
</dbReference>
<dbReference type="RefSeq" id="WP_134357739.1">
    <property type="nucleotide sequence ID" value="NZ_CP038033.1"/>
</dbReference>
<dbReference type="SUPFAM" id="SSF52540">
    <property type="entry name" value="P-loop containing nucleoside triphosphate hydrolases"/>
    <property type="match status" value="1"/>
</dbReference>
<dbReference type="FunFam" id="3.40.50.2300:FF:000018">
    <property type="entry name" value="DNA-binding transcriptional regulator NtrC"/>
    <property type="match status" value="1"/>
</dbReference>
<feature type="modified residue" description="4-aspartylphosphate" evidence="8">
    <location>
        <position position="55"/>
    </location>
</feature>
<dbReference type="InterPro" id="IPR058031">
    <property type="entry name" value="AAA_lid_NorR"/>
</dbReference>
<dbReference type="SUPFAM" id="SSF46689">
    <property type="entry name" value="Homeodomain-like"/>
    <property type="match status" value="1"/>
</dbReference>
<keyword evidence="6" id="KW-0238">DNA-binding</keyword>
<keyword evidence="3" id="KW-0067">ATP-binding</keyword>
<keyword evidence="5" id="KW-0805">Transcription regulation</keyword>
<dbReference type="Gene3D" id="1.10.10.60">
    <property type="entry name" value="Homeodomain-like"/>
    <property type="match status" value="1"/>
</dbReference>
<dbReference type="AlphaFoldDB" id="A0A4P7C0Z6"/>
<dbReference type="GO" id="GO:0005524">
    <property type="term" value="F:ATP binding"/>
    <property type="evidence" value="ECO:0007669"/>
    <property type="project" value="UniProtKB-KW"/>
</dbReference>
<evidence type="ECO:0000256" key="6">
    <source>
        <dbReference type="ARBA" id="ARBA00023125"/>
    </source>
</evidence>
<gene>
    <name evidence="11" type="ORF">E3U44_08490</name>
</gene>
<accession>A0A4P7C0Z6</accession>
<dbReference type="Pfam" id="PF00072">
    <property type="entry name" value="Response_reg"/>
    <property type="match status" value="1"/>
</dbReference>
<reference evidence="11 12" key="1">
    <citation type="submission" date="2019-03" db="EMBL/GenBank/DDBJ databases">
        <title>The genome sequence of Nitrosococcus wardiae strain D1FHST reveals the archetypal metabolic capacity of ammonia-oxidizing Gammaproteobacteria.</title>
        <authorList>
            <person name="Wang L."/>
            <person name="Lim C.K."/>
            <person name="Hanson T.E."/>
            <person name="Dang H."/>
            <person name="Klotz M.G."/>
        </authorList>
    </citation>
    <scope>NUCLEOTIDE SEQUENCE [LARGE SCALE GENOMIC DNA]</scope>
    <source>
        <strain evidence="11 12">D1FHS</strain>
    </source>
</reference>
<evidence type="ECO:0000256" key="2">
    <source>
        <dbReference type="ARBA" id="ARBA00022741"/>
    </source>
</evidence>
<dbReference type="KEGG" id="nwr:E3U44_08490"/>
<dbReference type="InterPro" id="IPR011006">
    <property type="entry name" value="CheY-like_superfamily"/>
</dbReference>
<name>A0A4P7C0Z6_9GAMM</name>
<feature type="domain" description="Sigma-54 factor interaction" evidence="9">
    <location>
        <begin position="141"/>
        <end position="370"/>
    </location>
</feature>
<evidence type="ECO:0000259" key="10">
    <source>
        <dbReference type="PROSITE" id="PS50110"/>
    </source>
</evidence>
<dbReference type="Gene3D" id="3.40.50.300">
    <property type="entry name" value="P-loop containing nucleotide triphosphate hydrolases"/>
    <property type="match status" value="1"/>
</dbReference>
<dbReference type="SMART" id="SM00448">
    <property type="entry name" value="REC"/>
    <property type="match status" value="1"/>
</dbReference>
<evidence type="ECO:0000256" key="8">
    <source>
        <dbReference type="PROSITE-ProRule" id="PRU00169"/>
    </source>
</evidence>
<keyword evidence="12" id="KW-1185">Reference proteome</keyword>
<dbReference type="InterPro" id="IPR027417">
    <property type="entry name" value="P-loop_NTPase"/>
</dbReference>
<evidence type="ECO:0000256" key="4">
    <source>
        <dbReference type="ARBA" id="ARBA00023012"/>
    </source>
</evidence>
<dbReference type="GO" id="GO:0003677">
    <property type="term" value="F:DNA binding"/>
    <property type="evidence" value="ECO:0007669"/>
    <property type="project" value="UniProtKB-KW"/>
</dbReference>
<organism evidence="11 12">
    <name type="scientific">Nitrosococcus wardiae</name>
    <dbReference type="NCBI Taxonomy" id="1814290"/>
    <lineage>
        <taxon>Bacteria</taxon>
        <taxon>Pseudomonadati</taxon>
        <taxon>Pseudomonadota</taxon>
        <taxon>Gammaproteobacteria</taxon>
        <taxon>Chromatiales</taxon>
        <taxon>Chromatiaceae</taxon>
        <taxon>Nitrosococcus</taxon>
    </lineage>
</organism>
<dbReference type="SMART" id="SM00382">
    <property type="entry name" value="AAA"/>
    <property type="match status" value="1"/>
</dbReference>
<dbReference type="Gene3D" id="3.40.50.2300">
    <property type="match status" value="1"/>
</dbReference>
<evidence type="ECO:0000313" key="11">
    <source>
        <dbReference type="EMBL" id="QBQ54542.1"/>
    </source>
</evidence>
<proteinExistence type="predicted"/>
<keyword evidence="1 8" id="KW-0597">Phosphoprotein</keyword>
<keyword evidence="2" id="KW-0547">Nucleotide-binding</keyword>
<dbReference type="SUPFAM" id="SSF52172">
    <property type="entry name" value="CheY-like"/>
    <property type="match status" value="1"/>
</dbReference>
<dbReference type="InterPro" id="IPR025943">
    <property type="entry name" value="Sigma_54_int_dom_ATP-bd_2"/>
</dbReference>
<dbReference type="PROSITE" id="PS50045">
    <property type="entry name" value="SIGMA54_INTERACT_4"/>
    <property type="match status" value="1"/>
</dbReference>
<sequence>MSEKNRILLVDDDRDLLRLLSLRLAGRGYETVVAESGEEALAQVELARPQAVITDLRMEGMDGMVLADCIHRKNPALPVIILTAHGSIPDAVHATKNGVFAFLTKPFNSRELLAQVEKALQISGTHYDSEKEPAENWREEIITRSPLMEDLLSQARLVAESDASICLRGDSGTGKELLAKAIHKASSRNEQPFIAVNCAAIPELLLESELFGHAKGAFTGATRDYPGLFQAAHGGTLFLDEIGDMPFSLQVKLLRALQEQQVRPVGSTSTVMVDVRIISATHRDLDAEVRDGNFREDLYYRLNVVMLEIPPLAERREDILPLASHFLSTIGSGIKKNVRGFSAEAIELLVSAPWPGNVRQLHNVVEQTVALSTTPIISAKLVKKALRQQSGQFPSFAEARRQFEQEYLAGLLKITNGNVTQAARLAQRNRTDFYKLLQRHNLDPSAFKPVKQQ</sequence>
<evidence type="ECO:0000256" key="7">
    <source>
        <dbReference type="ARBA" id="ARBA00023163"/>
    </source>
</evidence>
<evidence type="ECO:0000313" key="12">
    <source>
        <dbReference type="Proteomes" id="UP000294325"/>
    </source>
</evidence>
<keyword evidence="7" id="KW-0804">Transcription</keyword>
<dbReference type="PANTHER" id="PTHR32071">
    <property type="entry name" value="TRANSCRIPTIONAL REGULATORY PROTEIN"/>
    <property type="match status" value="1"/>
</dbReference>
<keyword evidence="4" id="KW-0902">Two-component regulatory system</keyword>
<evidence type="ECO:0000256" key="3">
    <source>
        <dbReference type="ARBA" id="ARBA00022840"/>
    </source>
</evidence>
<evidence type="ECO:0000256" key="5">
    <source>
        <dbReference type="ARBA" id="ARBA00023015"/>
    </source>
</evidence>
<dbReference type="InterPro" id="IPR009057">
    <property type="entry name" value="Homeodomain-like_sf"/>
</dbReference>